<dbReference type="eggNOG" id="COG1078">
    <property type="taxonomic scope" value="Bacteria"/>
</dbReference>
<dbReference type="Proteomes" id="UP000008963">
    <property type="component" value="Chromosome"/>
</dbReference>
<dbReference type="KEGG" id="bmx:BMS_2729"/>
<dbReference type="InterPro" id="IPR006674">
    <property type="entry name" value="HD_domain"/>
</dbReference>
<name>E1WXI9_HALMS</name>
<dbReference type="SMART" id="SM00471">
    <property type="entry name" value="HDc"/>
    <property type="match status" value="1"/>
</dbReference>
<dbReference type="GO" id="GO:0006203">
    <property type="term" value="P:dGTP catabolic process"/>
    <property type="evidence" value="ECO:0007669"/>
    <property type="project" value="TreeGrafter"/>
</dbReference>
<dbReference type="Gene3D" id="1.10.3210.10">
    <property type="entry name" value="Hypothetical protein af1432"/>
    <property type="match status" value="1"/>
</dbReference>
<protein>
    <submittedName>
        <fullName evidence="2">Phosphohydrolase</fullName>
    </submittedName>
</protein>
<evidence type="ECO:0000313" key="3">
    <source>
        <dbReference type="Proteomes" id="UP000008963"/>
    </source>
</evidence>
<dbReference type="EMBL" id="FQ312005">
    <property type="protein sequence ID" value="CBW27506.1"/>
    <property type="molecule type" value="Genomic_DNA"/>
</dbReference>
<sequence>MRLYMDVTKKGRVVFDPIYGFIKLTPVEYEIIHSPFYQRLRWIKQLGFSFYVFPGAEHSRFGHSIGVMFNAHRILQSCSRAVSDEDLMDINCLSKEAIYHKSLRIGALLHDLGTFVFSHTTESAYITFGETTNSKGGKGLQDDHENLGSFIIKNTDYEGGITHILKKYGLDPQTISDLVKGVDPSILANQILHSEIDCDRMDYLLRDAHYTGLKYGAYDRDYLLHHFEVRKVDQHDILTIRHNALHCVEDFLMSRFAWYSQVIRSPRGSKYDAIAEKITFHFLEKGYIYRYSDLLDMIANDPMKFYGFNDSYFISLVQKHYSNGDLDKVPHIKDMALTLLLERGAKTINCSEFKQILFDQDKATENDKVVKKAQAKVKELEEYLQKNGSPEDWILPDLPKKDIIYVKSPKAIAKNGQKSNLLLERDPVKISYDNGDIKLLADVENSVISSLHKKMNYTPNVFCSMKTHERLVKAGLIPG</sequence>
<evidence type="ECO:0000313" key="2">
    <source>
        <dbReference type="EMBL" id="CBW27506.1"/>
    </source>
</evidence>
<dbReference type="SUPFAM" id="SSF109604">
    <property type="entry name" value="HD-domain/PDEase-like"/>
    <property type="match status" value="1"/>
</dbReference>
<dbReference type="CDD" id="cd00077">
    <property type="entry name" value="HDc"/>
    <property type="match status" value="1"/>
</dbReference>
<reference evidence="3" key="1">
    <citation type="journal article" date="2013" name="ISME J.">
        <title>A small predatory core genome in the divergent marine Bacteriovorax marinus SJ and the terrestrial Bdellovibrio bacteriovorus.</title>
        <authorList>
            <person name="Crossman L.C."/>
            <person name="Chen H."/>
            <person name="Cerdeno-Tarraga A.M."/>
            <person name="Brooks K."/>
            <person name="Quail M.A."/>
            <person name="Pineiro S.A."/>
            <person name="Hobley L."/>
            <person name="Sockett R.E."/>
            <person name="Bentley S.D."/>
            <person name="Parkhill J."/>
            <person name="Williams H.N."/>
            <person name="Stine O.C."/>
        </authorList>
    </citation>
    <scope>NUCLEOTIDE SEQUENCE [LARGE SCALE GENOMIC DNA]</scope>
    <source>
        <strain evidence="3">ATCC BAA-682 / DSM 15412 / SJ</strain>
    </source>
</reference>
<proteinExistence type="predicted"/>
<organism evidence="2 3">
    <name type="scientific">Halobacteriovorax marinus (strain ATCC BAA-682 / DSM 15412 / SJ)</name>
    <name type="common">Bacteriovorax marinus</name>
    <dbReference type="NCBI Taxonomy" id="862908"/>
    <lineage>
        <taxon>Bacteria</taxon>
        <taxon>Pseudomonadati</taxon>
        <taxon>Bdellovibrionota</taxon>
        <taxon>Bacteriovoracia</taxon>
        <taxon>Bacteriovoracales</taxon>
        <taxon>Halobacteriovoraceae</taxon>
        <taxon>Halobacteriovorax</taxon>
    </lineage>
</organism>
<feature type="domain" description="HD/PDEase" evidence="1">
    <location>
        <begin position="56"/>
        <end position="213"/>
    </location>
</feature>
<dbReference type="GO" id="GO:0008832">
    <property type="term" value="F:dGTPase activity"/>
    <property type="evidence" value="ECO:0007669"/>
    <property type="project" value="TreeGrafter"/>
</dbReference>
<dbReference type="Pfam" id="PF01966">
    <property type="entry name" value="HD"/>
    <property type="match status" value="1"/>
</dbReference>
<accession>E1WXI9</accession>
<evidence type="ECO:0000259" key="1">
    <source>
        <dbReference type="SMART" id="SM00471"/>
    </source>
</evidence>
<dbReference type="InterPro" id="IPR003607">
    <property type="entry name" value="HD/PDEase_dom"/>
</dbReference>
<keyword evidence="3" id="KW-1185">Reference proteome</keyword>
<dbReference type="HOGENOM" id="CLU_026821_3_0_7"/>
<dbReference type="InterPro" id="IPR050135">
    <property type="entry name" value="dGTPase-like"/>
</dbReference>
<dbReference type="STRING" id="862908.BMS_2729"/>
<dbReference type="PANTHER" id="PTHR11373">
    <property type="entry name" value="DEOXYNUCLEOSIDE TRIPHOSPHATE TRIPHOSPHOHYDROLASE"/>
    <property type="match status" value="1"/>
</dbReference>
<gene>
    <name evidence="2" type="ordered locus">BMS_2729</name>
</gene>
<dbReference type="AlphaFoldDB" id="E1WXI9"/>
<dbReference type="PANTHER" id="PTHR11373:SF4">
    <property type="entry name" value="DEOXYNUCLEOSIDE TRIPHOSPHATE TRIPHOSPHOHYDROLASE SAMHD1"/>
    <property type="match status" value="1"/>
</dbReference>
<dbReference type="PATRIC" id="fig|862908.3.peg.2605"/>